<organism evidence="3 4">
    <name type="scientific">Thiovibrio frasassiensis</name>
    <dbReference type="NCBI Taxonomy" id="2984131"/>
    <lineage>
        <taxon>Bacteria</taxon>
        <taxon>Pseudomonadati</taxon>
        <taxon>Thermodesulfobacteriota</taxon>
        <taxon>Desulfobulbia</taxon>
        <taxon>Desulfobulbales</taxon>
        <taxon>Thiovibrionaceae</taxon>
        <taxon>Thiovibrio</taxon>
    </lineage>
</organism>
<dbReference type="Gene3D" id="1.10.3210.10">
    <property type="entry name" value="Hypothetical protein af1432"/>
    <property type="match status" value="1"/>
</dbReference>
<evidence type="ECO:0000313" key="3">
    <source>
        <dbReference type="EMBL" id="MDG4476742.1"/>
    </source>
</evidence>
<dbReference type="CDD" id="cd00077">
    <property type="entry name" value="HDc"/>
    <property type="match status" value="1"/>
</dbReference>
<protein>
    <submittedName>
        <fullName evidence="3">GAF domain-containing protein</fullName>
    </submittedName>
</protein>
<dbReference type="InterPro" id="IPR003018">
    <property type="entry name" value="GAF"/>
</dbReference>
<reference evidence="3" key="2">
    <citation type="submission" date="2022-10" db="EMBL/GenBank/DDBJ databases">
        <authorList>
            <person name="Aronson H.S."/>
        </authorList>
    </citation>
    <scope>NUCLEOTIDE SEQUENCE</scope>
    <source>
        <strain evidence="3">RS19-109</strain>
    </source>
</reference>
<sequence>MHMARKKTKKPVRKLPVAQVETLQTVELILAIARDQFGEVAPRLGDLFRDVADLYAGHWPSHEACAVTYHNLSHSLDVCLAAARMLSGWNRVESARALDQRYFLLGMAAGLFHDAGYIKDKGDHAGDGGKFTLVHVRRSMEIAKKYLTQKKWPPEEVEAVVRIISITEYSHHPDLATLFPDSKLKTMAQMVATADLVAQMADTDYVQRIDDLFAEFKEVYEFENSETLSRQGTKVYKTVQEIKDGTIAFYEQFVLPTLTNLGRMDRYLADFFADGRNPYQENITANLSGHLMDVRSQWRRIGDVLTDLGLASSEQIASALAKQQKLVGKKPDPGKSFNSLLREHLLPWFTARSQEGRCLGDILMEMQAVEPKSLAKGLLAQMLPDSLYASLSPRELHFLLQASILLQNICKGPWILGVVLEMANEILDCEASSILIADLEEKEMLVALPTGPKKNVVYGKGIAMDKGLSGWVYRNGQPARVSNVNADVRFDGGMDKNIDFITRSILAVPLHVNGECIGAVEALNKSDDNFTQHDMNVLAILANMLANVMVGVLCLQTTNP</sequence>
<dbReference type="Pfam" id="PF01590">
    <property type="entry name" value="GAF"/>
    <property type="match status" value="1"/>
</dbReference>
<accession>A0A9X4MHI1</accession>
<dbReference type="InterPro" id="IPR003607">
    <property type="entry name" value="HD/PDEase_dom"/>
</dbReference>
<evidence type="ECO:0000259" key="1">
    <source>
        <dbReference type="SMART" id="SM00065"/>
    </source>
</evidence>
<feature type="domain" description="GAF" evidence="1">
    <location>
        <begin position="411"/>
        <end position="559"/>
    </location>
</feature>
<dbReference type="AlphaFoldDB" id="A0A9X4MHI1"/>
<dbReference type="InterPro" id="IPR029016">
    <property type="entry name" value="GAF-like_dom_sf"/>
</dbReference>
<dbReference type="SUPFAM" id="SSF55781">
    <property type="entry name" value="GAF domain-like"/>
    <property type="match status" value="1"/>
</dbReference>
<gene>
    <name evidence="3" type="ORF">OLX77_11315</name>
</gene>
<dbReference type="Gene3D" id="3.30.450.40">
    <property type="match status" value="1"/>
</dbReference>
<dbReference type="EMBL" id="JAPHEH010000001">
    <property type="protein sequence ID" value="MDG4476742.1"/>
    <property type="molecule type" value="Genomic_DNA"/>
</dbReference>
<feature type="domain" description="HD/PDEase" evidence="2">
    <location>
        <begin position="67"/>
        <end position="209"/>
    </location>
</feature>
<dbReference type="RefSeq" id="WP_307633707.1">
    <property type="nucleotide sequence ID" value="NZ_JAPHEH010000001.1"/>
</dbReference>
<reference evidence="3" key="1">
    <citation type="journal article" date="2022" name="bioRxiv">
        <title>Thiovibrio frasassiensisgen. nov., sp. nov., an autotrophic, elemental sulfur disproportionating bacterium isolated from sulfidic karst sediment, and proposal of Thiovibrionaceae fam. nov.</title>
        <authorList>
            <person name="Aronson H."/>
            <person name="Thomas C."/>
            <person name="Bhattacharyya M."/>
            <person name="Eckstein S."/>
            <person name="Jensen S."/>
            <person name="Barco R."/>
            <person name="Macalady J."/>
            <person name="Amend J."/>
        </authorList>
    </citation>
    <scope>NUCLEOTIDE SEQUENCE</scope>
    <source>
        <strain evidence="3">RS19-109</strain>
    </source>
</reference>
<dbReference type="SMART" id="SM00065">
    <property type="entry name" value="GAF"/>
    <property type="match status" value="1"/>
</dbReference>
<proteinExistence type="predicted"/>
<keyword evidence="4" id="KW-1185">Reference proteome</keyword>
<evidence type="ECO:0000259" key="2">
    <source>
        <dbReference type="SMART" id="SM00471"/>
    </source>
</evidence>
<dbReference type="Proteomes" id="UP001154240">
    <property type="component" value="Unassembled WGS sequence"/>
</dbReference>
<comment type="caution">
    <text evidence="3">The sequence shown here is derived from an EMBL/GenBank/DDBJ whole genome shotgun (WGS) entry which is preliminary data.</text>
</comment>
<evidence type="ECO:0000313" key="4">
    <source>
        <dbReference type="Proteomes" id="UP001154240"/>
    </source>
</evidence>
<dbReference type="SMART" id="SM00471">
    <property type="entry name" value="HDc"/>
    <property type="match status" value="1"/>
</dbReference>
<dbReference type="SUPFAM" id="SSF109604">
    <property type="entry name" value="HD-domain/PDEase-like"/>
    <property type="match status" value="1"/>
</dbReference>
<name>A0A9X4MHI1_9BACT</name>